<proteinExistence type="predicted"/>
<sequence>MNKKWTRLSLALALCGTHAFAGDMGYVQPADWTGFYVGANAGYTWSANNSLHNISRASYADPSFLPLSQIRATAIALVTTNRMFTSDNSFMGGAQIGYNSQFSDHLVIGIETDLDALRFDSSTARTDTVSSIGTYTSNATMTKKLNYLGLLKGRLGYLVTQSFLIYGSGAFAYGGASLATTYSVTNSQPNLLPIYAETNKNRILGGWSAGAGAEWMFTPCWSMKLEYLYYDLGSMHTYLNLGQSLAATPTTLYAGAVVESQAKYTGNAVRLGINYHFA</sequence>
<gene>
    <name evidence="6" type="ORF">Lsha_2387</name>
</gene>
<accession>A0A0W0YKX5</accession>
<organism evidence="6 7">
    <name type="scientific">Legionella shakespearei DSM 23087</name>
    <dbReference type="NCBI Taxonomy" id="1122169"/>
    <lineage>
        <taxon>Bacteria</taxon>
        <taxon>Pseudomonadati</taxon>
        <taxon>Pseudomonadota</taxon>
        <taxon>Gammaproteobacteria</taxon>
        <taxon>Legionellales</taxon>
        <taxon>Legionellaceae</taxon>
        <taxon>Legionella</taxon>
    </lineage>
</organism>
<comment type="caution">
    <text evidence="6">The sequence shown here is derived from an EMBL/GenBank/DDBJ whole genome shotgun (WGS) entry which is preliminary data.</text>
</comment>
<dbReference type="PANTHER" id="PTHR34001:SF3">
    <property type="entry name" value="BLL7405 PROTEIN"/>
    <property type="match status" value="1"/>
</dbReference>
<comment type="subcellular location">
    <subcellularLocation>
        <location evidence="1">Membrane</location>
    </subcellularLocation>
</comment>
<dbReference type="Gene3D" id="2.40.160.20">
    <property type="match status" value="1"/>
</dbReference>
<dbReference type="InterPro" id="IPR051692">
    <property type="entry name" value="OMP-like"/>
</dbReference>
<name>A0A0W0YKX5_9GAMM</name>
<feature type="signal peptide" evidence="4">
    <location>
        <begin position="1"/>
        <end position="21"/>
    </location>
</feature>
<feature type="domain" description="Outer membrane protein beta-barrel" evidence="5">
    <location>
        <begin position="9"/>
        <end position="277"/>
    </location>
</feature>
<dbReference type="RefSeq" id="WP_018576116.1">
    <property type="nucleotide sequence ID" value="NZ_KB892382.1"/>
</dbReference>
<protein>
    <recommendedName>
        <fullName evidence="5">Outer membrane protein beta-barrel domain-containing protein</fullName>
    </recommendedName>
</protein>
<feature type="chain" id="PRO_5006917714" description="Outer membrane protein beta-barrel domain-containing protein" evidence="4">
    <location>
        <begin position="22"/>
        <end position="278"/>
    </location>
</feature>
<dbReference type="Proteomes" id="UP000054600">
    <property type="component" value="Unassembled WGS sequence"/>
</dbReference>
<dbReference type="InterPro" id="IPR027385">
    <property type="entry name" value="Beta-barrel_OMP"/>
</dbReference>
<dbReference type="SUPFAM" id="SSF56925">
    <property type="entry name" value="OMPA-like"/>
    <property type="match status" value="1"/>
</dbReference>
<evidence type="ECO:0000256" key="1">
    <source>
        <dbReference type="ARBA" id="ARBA00004370"/>
    </source>
</evidence>
<dbReference type="GO" id="GO:0016020">
    <property type="term" value="C:membrane"/>
    <property type="evidence" value="ECO:0007669"/>
    <property type="project" value="UniProtKB-SubCell"/>
</dbReference>
<dbReference type="PANTHER" id="PTHR34001">
    <property type="entry name" value="BLL7405 PROTEIN"/>
    <property type="match status" value="1"/>
</dbReference>
<keyword evidence="2 4" id="KW-0732">Signal</keyword>
<dbReference type="PATRIC" id="fig|1122169.6.peg.2739"/>
<reference evidence="6 7" key="1">
    <citation type="submission" date="2015-11" db="EMBL/GenBank/DDBJ databases">
        <title>Genomic analysis of 38 Legionella species identifies large and diverse effector repertoires.</title>
        <authorList>
            <person name="Burstein D."/>
            <person name="Amaro F."/>
            <person name="Zusman T."/>
            <person name="Lifshitz Z."/>
            <person name="Cohen O."/>
            <person name="Gilbert J.A."/>
            <person name="Pupko T."/>
            <person name="Shuman H.A."/>
            <person name="Segal G."/>
        </authorList>
    </citation>
    <scope>NUCLEOTIDE SEQUENCE [LARGE SCALE GENOMIC DNA]</scope>
    <source>
        <strain evidence="6 7">ATCC 49655</strain>
    </source>
</reference>
<evidence type="ECO:0000313" key="6">
    <source>
        <dbReference type="EMBL" id="KTD57546.1"/>
    </source>
</evidence>
<evidence type="ECO:0000313" key="7">
    <source>
        <dbReference type="Proteomes" id="UP000054600"/>
    </source>
</evidence>
<dbReference type="eggNOG" id="COG3637">
    <property type="taxonomic scope" value="Bacteria"/>
</dbReference>
<dbReference type="EMBL" id="LNYW01000066">
    <property type="protein sequence ID" value="KTD57546.1"/>
    <property type="molecule type" value="Genomic_DNA"/>
</dbReference>
<evidence type="ECO:0000256" key="2">
    <source>
        <dbReference type="ARBA" id="ARBA00022729"/>
    </source>
</evidence>
<dbReference type="InterPro" id="IPR011250">
    <property type="entry name" value="OMP/PagP_B-barrel"/>
</dbReference>
<dbReference type="Pfam" id="PF13505">
    <property type="entry name" value="OMP_b-brl"/>
    <property type="match status" value="1"/>
</dbReference>
<evidence type="ECO:0000256" key="3">
    <source>
        <dbReference type="ARBA" id="ARBA00023136"/>
    </source>
</evidence>
<dbReference type="OrthoDB" id="9815357at2"/>
<keyword evidence="7" id="KW-1185">Reference proteome</keyword>
<dbReference type="STRING" id="1122169.Lsha_2387"/>
<dbReference type="AlphaFoldDB" id="A0A0W0YKX5"/>
<evidence type="ECO:0000259" key="5">
    <source>
        <dbReference type="Pfam" id="PF13505"/>
    </source>
</evidence>
<evidence type="ECO:0000256" key="4">
    <source>
        <dbReference type="SAM" id="SignalP"/>
    </source>
</evidence>
<keyword evidence="3" id="KW-0472">Membrane</keyword>